<name>A0A2P5Y4Q2_GOSBA</name>
<evidence type="ECO:0000313" key="2">
    <source>
        <dbReference type="EMBL" id="PPS10573.1"/>
    </source>
</evidence>
<dbReference type="Proteomes" id="UP000239757">
    <property type="component" value="Unassembled WGS sequence"/>
</dbReference>
<reference evidence="2 3" key="1">
    <citation type="submission" date="2015-01" db="EMBL/GenBank/DDBJ databases">
        <title>Genome of allotetraploid Gossypium barbadense reveals genomic plasticity and fiber elongation in cotton evolution.</title>
        <authorList>
            <person name="Chen X."/>
            <person name="Liu X."/>
            <person name="Zhao B."/>
            <person name="Zheng H."/>
            <person name="Hu Y."/>
            <person name="Lu G."/>
            <person name="Yang C."/>
            <person name="Chen J."/>
            <person name="Shan C."/>
            <person name="Zhang L."/>
            <person name="Zhou Y."/>
            <person name="Wang L."/>
            <person name="Guo W."/>
            <person name="Bai Y."/>
            <person name="Ruan J."/>
            <person name="Shangguan X."/>
            <person name="Mao Y."/>
            <person name="Jiang J."/>
            <person name="Zhu Y."/>
            <person name="Lei J."/>
            <person name="Kang H."/>
            <person name="Chen S."/>
            <person name="He X."/>
            <person name="Wang R."/>
            <person name="Wang Y."/>
            <person name="Chen J."/>
            <person name="Wang L."/>
            <person name="Yu S."/>
            <person name="Wang B."/>
            <person name="Wei J."/>
            <person name="Song S."/>
            <person name="Lu X."/>
            <person name="Gao Z."/>
            <person name="Gu W."/>
            <person name="Deng X."/>
            <person name="Ma D."/>
            <person name="Wang S."/>
            <person name="Liang W."/>
            <person name="Fang L."/>
            <person name="Cai C."/>
            <person name="Zhu X."/>
            <person name="Zhou B."/>
            <person name="Zhang Y."/>
            <person name="Chen Z."/>
            <person name="Xu S."/>
            <person name="Zhu R."/>
            <person name="Wang S."/>
            <person name="Zhang T."/>
            <person name="Zhao G."/>
        </authorList>
    </citation>
    <scope>NUCLEOTIDE SEQUENCE [LARGE SCALE GENOMIC DNA]</scope>
    <source>
        <strain evidence="3">cv. Xinhai21</strain>
        <tissue evidence="2">Leaf</tissue>
    </source>
</reference>
<evidence type="ECO:0000313" key="3">
    <source>
        <dbReference type="Proteomes" id="UP000239757"/>
    </source>
</evidence>
<proteinExistence type="predicted"/>
<dbReference type="AlphaFoldDB" id="A0A2P5Y4Q2"/>
<sequence>MILSLFYFVFRFDTLDDSNCSHEAREESYASSMDNKGGEFVLSTGDFDTLMGPGVDETTYFQNLNFVLHHMLRAIWRVQPTLPPLPPVVLQKTPIERFCKCKAEDFYGTSEDDLIAAGQWLRDTLRTLRPLRFTPESNLEKYIGQAHMDDLRMQFSRLVQDRSEVFLELVQKANTVEKVLVAGDIPGNVIRGLEPVSNVGPSSIFSRDYPKTSSASPTQTQISAPSFQYGRRSTHGGDNVIFGQQSRGTVRFVVVYDI</sequence>
<feature type="compositionally biased region" description="Polar residues" evidence="1">
    <location>
        <begin position="207"/>
        <end position="226"/>
    </location>
</feature>
<accession>A0A2P5Y4Q2</accession>
<organism evidence="2 3">
    <name type="scientific">Gossypium barbadense</name>
    <name type="common">Sea Island cotton</name>
    <name type="synonym">Hibiscus barbadensis</name>
    <dbReference type="NCBI Taxonomy" id="3634"/>
    <lineage>
        <taxon>Eukaryota</taxon>
        <taxon>Viridiplantae</taxon>
        <taxon>Streptophyta</taxon>
        <taxon>Embryophyta</taxon>
        <taxon>Tracheophyta</taxon>
        <taxon>Spermatophyta</taxon>
        <taxon>Magnoliopsida</taxon>
        <taxon>eudicotyledons</taxon>
        <taxon>Gunneridae</taxon>
        <taxon>Pentapetalae</taxon>
        <taxon>rosids</taxon>
        <taxon>malvids</taxon>
        <taxon>Malvales</taxon>
        <taxon>Malvaceae</taxon>
        <taxon>Malvoideae</taxon>
        <taxon>Gossypium</taxon>
    </lineage>
</organism>
<protein>
    <submittedName>
        <fullName evidence="2">Uncharacterized protein</fullName>
    </submittedName>
</protein>
<gene>
    <name evidence="2" type="ORF">GOBAR_AA10075</name>
</gene>
<feature type="region of interest" description="Disordered" evidence="1">
    <location>
        <begin position="207"/>
        <end position="229"/>
    </location>
</feature>
<evidence type="ECO:0000256" key="1">
    <source>
        <dbReference type="SAM" id="MobiDB-lite"/>
    </source>
</evidence>
<dbReference type="EMBL" id="KZ663709">
    <property type="protein sequence ID" value="PPS10573.1"/>
    <property type="molecule type" value="Genomic_DNA"/>
</dbReference>